<dbReference type="CDD" id="cd17291">
    <property type="entry name" value="RMtype1_S_MgeORF438P-TRD-CR_like"/>
    <property type="match status" value="1"/>
</dbReference>
<comment type="similarity">
    <text evidence="1">Belongs to the type-I restriction system S methylase family.</text>
</comment>
<dbReference type="InterPro" id="IPR052021">
    <property type="entry name" value="Type-I_RS_S_subunit"/>
</dbReference>
<dbReference type="GeneID" id="98320155"/>
<organism evidence="5 6">
    <name type="scientific">Liquorilactobacillus ghanensis DSM 18630</name>
    <dbReference type="NCBI Taxonomy" id="1423750"/>
    <lineage>
        <taxon>Bacteria</taxon>
        <taxon>Bacillati</taxon>
        <taxon>Bacillota</taxon>
        <taxon>Bacilli</taxon>
        <taxon>Lactobacillales</taxon>
        <taxon>Lactobacillaceae</taxon>
        <taxon>Liquorilactobacillus</taxon>
    </lineage>
</organism>
<name>A0A0R1VH06_9LACO</name>
<dbReference type="Proteomes" id="UP000051451">
    <property type="component" value="Unassembled WGS sequence"/>
</dbReference>
<dbReference type="InterPro" id="IPR044946">
    <property type="entry name" value="Restrct_endonuc_typeI_TRD_sf"/>
</dbReference>
<dbReference type="RefSeq" id="WP_083485470.1">
    <property type="nucleotide sequence ID" value="NZ_AZGB01000025.1"/>
</dbReference>
<dbReference type="STRING" id="1423750.FC89_GL001891"/>
<evidence type="ECO:0000256" key="1">
    <source>
        <dbReference type="ARBA" id="ARBA00010923"/>
    </source>
</evidence>
<dbReference type="PANTHER" id="PTHR30408:SF13">
    <property type="entry name" value="TYPE I RESTRICTION ENZYME HINDI SPECIFICITY SUBUNIT"/>
    <property type="match status" value="1"/>
</dbReference>
<evidence type="ECO:0000259" key="4">
    <source>
        <dbReference type="Pfam" id="PF01420"/>
    </source>
</evidence>
<comment type="caution">
    <text evidence="5">The sequence shown here is derived from an EMBL/GenBank/DDBJ whole genome shotgun (WGS) entry which is preliminary data.</text>
</comment>
<evidence type="ECO:0000256" key="2">
    <source>
        <dbReference type="ARBA" id="ARBA00022747"/>
    </source>
</evidence>
<keyword evidence="2" id="KW-0680">Restriction system</keyword>
<dbReference type="PANTHER" id="PTHR30408">
    <property type="entry name" value="TYPE-1 RESTRICTION ENZYME ECOKI SPECIFICITY PROTEIN"/>
    <property type="match status" value="1"/>
</dbReference>
<dbReference type="GO" id="GO:0003677">
    <property type="term" value="F:DNA binding"/>
    <property type="evidence" value="ECO:0007669"/>
    <property type="project" value="UniProtKB-KW"/>
</dbReference>
<reference evidence="5 6" key="1">
    <citation type="journal article" date="2015" name="Genome Announc.">
        <title>Expanding the biotechnology potential of lactobacilli through comparative genomics of 213 strains and associated genera.</title>
        <authorList>
            <person name="Sun Z."/>
            <person name="Harris H.M."/>
            <person name="McCann A."/>
            <person name="Guo C."/>
            <person name="Argimon S."/>
            <person name="Zhang W."/>
            <person name="Yang X."/>
            <person name="Jeffery I.B."/>
            <person name="Cooney J.C."/>
            <person name="Kagawa T.F."/>
            <person name="Liu W."/>
            <person name="Song Y."/>
            <person name="Salvetti E."/>
            <person name="Wrobel A."/>
            <person name="Rasinkangas P."/>
            <person name="Parkhill J."/>
            <person name="Rea M.C."/>
            <person name="O'Sullivan O."/>
            <person name="Ritari J."/>
            <person name="Douillard F.P."/>
            <person name="Paul Ross R."/>
            <person name="Yang R."/>
            <person name="Briner A.E."/>
            <person name="Felis G.E."/>
            <person name="de Vos W.M."/>
            <person name="Barrangou R."/>
            <person name="Klaenhammer T.R."/>
            <person name="Caufield P.W."/>
            <person name="Cui Y."/>
            <person name="Zhang H."/>
            <person name="O'Toole P.W."/>
        </authorList>
    </citation>
    <scope>NUCLEOTIDE SEQUENCE [LARGE SCALE GENOMIC DNA]</scope>
    <source>
        <strain evidence="5 6">DSM 18630</strain>
    </source>
</reference>
<dbReference type="Pfam" id="PF01420">
    <property type="entry name" value="Methylase_S"/>
    <property type="match status" value="1"/>
</dbReference>
<dbReference type="CDD" id="cd17260">
    <property type="entry name" value="RMtype1_S_EcoEI-TRD1-CR1_like"/>
    <property type="match status" value="1"/>
</dbReference>
<dbReference type="PATRIC" id="fig|1423750.3.peg.1935"/>
<dbReference type="OrthoDB" id="9795776at2"/>
<dbReference type="EMBL" id="AZGB01000025">
    <property type="protein sequence ID" value="KRM04862.1"/>
    <property type="molecule type" value="Genomic_DNA"/>
</dbReference>
<dbReference type="SUPFAM" id="SSF116734">
    <property type="entry name" value="DNA methylase specificity domain"/>
    <property type="match status" value="2"/>
</dbReference>
<evidence type="ECO:0000313" key="5">
    <source>
        <dbReference type="EMBL" id="KRM04862.1"/>
    </source>
</evidence>
<keyword evidence="3" id="KW-0238">DNA-binding</keyword>
<evidence type="ECO:0000313" key="6">
    <source>
        <dbReference type="Proteomes" id="UP000051451"/>
    </source>
</evidence>
<feature type="domain" description="Type I restriction modification DNA specificity" evidence="4">
    <location>
        <begin position="3"/>
        <end position="171"/>
    </location>
</feature>
<dbReference type="AlphaFoldDB" id="A0A0R1VH06"/>
<sequence>MARLKDFIKLNPRETLKKGIQARKIALEDIETHTRDIFSWKYEEYSGGAKFRNNDTLLVRITPSLENGKTAFVNMLKKNEVAFGSTEYYVLRPLTNKMDPYYLYYLSISNRFRKVTINSMTGTSGRQRVQKEAVLSYECDIPSLSDQKIIAYRLKIIDDKINLNKKINDNLLEIAMNMFKKNFNNYGSLHVSDYLLPKRGKALLKSDVIAGDIPVVAGGLHPAAYHNQSNTMAPVITISSSGANAGYIQLWGEEVWSSDSSYIDESITNDIYFWYLLLKNSQKQIFDSQTGSAQPHIYPKHIGNLLVPRFNNIDVKNFNISIEPLFKKIFQNNSENKKLNTLKSILLNRFF</sequence>
<keyword evidence="6" id="KW-1185">Reference proteome</keyword>
<dbReference type="InterPro" id="IPR000055">
    <property type="entry name" value="Restrct_endonuc_typeI_TRD"/>
</dbReference>
<dbReference type="GO" id="GO:0009307">
    <property type="term" value="P:DNA restriction-modification system"/>
    <property type="evidence" value="ECO:0007669"/>
    <property type="project" value="UniProtKB-KW"/>
</dbReference>
<accession>A0A0R1VH06</accession>
<protein>
    <submittedName>
        <fullName evidence="5">Type i restriction-modification system, specificity subunit s</fullName>
    </submittedName>
</protein>
<evidence type="ECO:0000256" key="3">
    <source>
        <dbReference type="ARBA" id="ARBA00023125"/>
    </source>
</evidence>
<gene>
    <name evidence="5" type="ORF">FC89_GL001891</name>
</gene>
<proteinExistence type="inferred from homology"/>
<dbReference type="Gene3D" id="3.90.220.20">
    <property type="entry name" value="DNA methylase specificity domains"/>
    <property type="match status" value="2"/>
</dbReference>